<evidence type="ECO:0000256" key="2">
    <source>
        <dbReference type="ARBA" id="ARBA00022729"/>
    </source>
</evidence>
<keyword evidence="4" id="KW-1015">Disulfide bond</keyword>
<feature type="region of interest" description="Disordered" evidence="6">
    <location>
        <begin position="308"/>
        <end position="349"/>
    </location>
</feature>
<keyword evidence="5" id="KW-0175">Coiled coil</keyword>
<evidence type="ECO:0000256" key="7">
    <source>
        <dbReference type="SAM" id="SignalP"/>
    </source>
</evidence>
<dbReference type="InterPro" id="IPR044865">
    <property type="entry name" value="MRH_dom"/>
</dbReference>
<sequence length="782" mass="86544">MVHFHLLCLGLVFSVSSASELKCATGLDGKEAVIPESWINDGYCDCPFDGKDEPNTEACSGSTSWPGLKTDGVVVDAASSPASPGFQCSKQTKVILPLSRINDGICDCCDGEDEAEGLCPDICEELFREEREAREKLEKNFKSGYNKRKHDLYNFKKLRQEKLQEAVEKEAEIASIDKEESEAQASIDELRDAYAKERKAAANLMAKSLADLVDPLSEDELKKLIIHSCQLAGEVSDEDADTCVALRLSALDTVGSAWSDDSYADDVEMEFSTDDQDIAEMLLQNSIETYSVKYTLDESNRRRLDEYHGDYDYDGEFDDDHYDPHDDEDDYGEESYEPPSPSKYSDRKRKIYASRDVSEKEQEVIDELKGSKFSESRVKYLTRSKILEEKINNVLDAAEEAAKAKEEAAKAKEIGEWDDLNKEEGEAESESDVAEEEEVPTIDTEAYNAIKETLEATERKITKGFRWGASAKLFFSKSSSTTTLDGLKSLAIGTLLHGNLGATHVWEVLQSVLPEYEQGAEASSDTCAAALPISCPPAPITRKGISYPPSFIVTAVEALCMEQATMDVDESTCAEEGASDEIPESVSDGLYGYFSPSPRQETDPLMAFFSPLLLLKADKDTYDKHMMTKRDLNTNKKRIERLITDLYKDIGGKDGDGMGPSGELYSMANECFSVDAGKYTYETCIFKEAKQKEGSGGGGTGLGKWTGMELDENGTRVMKWENGQKCWNGPMRSATVYVTCGPETKLISADEPDTCCYVFEMESHIACDEAYKAKMGLDNLEG</sequence>
<dbReference type="InterPro" id="IPR039794">
    <property type="entry name" value="Gtb1-like"/>
</dbReference>
<organism evidence="9 10">
    <name type="scientific">Cylindrotheca closterium</name>
    <dbReference type="NCBI Taxonomy" id="2856"/>
    <lineage>
        <taxon>Eukaryota</taxon>
        <taxon>Sar</taxon>
        <taxon>Stramenopiles</taxon>
        <taxon>Ochrophyta</taxon>
        <taxon>Bacillariophyta</taxon>
        <taxon>Bacillariophyceae</taxon>
        <taxon>Bacillariophycidae</taxon>
        <taxon>Bacillariales</taxon>
        <taxon>Bacillariaceae</taxon>
        <taxon>Cylindrotheca</taxon>
    </lineage>
</organism>
<feature type="compositionally biased region" description="Acidic residues" evidence="6">
    <location>
        <begin position="425"/>
        <end position="440"/>
    </location>
</feature>
<evidence type="ECO:0000256" key="1">
    <source>
        <dbReference type="ARBA" id="ARBA00022387"/>
    </source>
</evidence>
<dbReference type="PROSITE" id="PS51914">
    <property type="entry name" value="MRH"/>
    <property type="match status" value="1"/>
</dbReference>
<evidence type="ECO:0000259" key="8">
    <source>
        <dbReference type="PROSITE" id="PS51914"/>
    </source>
</evidence>
<feature type="region of interest" description="Disordered" evidence="6">
    <location>
        <begin position="409"/>
        <end position="440"/>
    </location>
</feature>
<evidence type="ECO:0000313" key="9">
    <source>
        <dbReference type="EMBL" id="CAJ1965675.1"/>
    </source>
</evidence>
<dbReference type="SUPFAM" id="SSF50911">
    <property type="entry name" value="Mannose 6-phosphate receptor domain"/>
    <property type="match status" value="1"/>
</dbReference>
<feature type="domain" description="MRH" evidence="8">
    <location>
        <begin position="669"/>
        <end position="769"/>
    </location>
</feature>
<dbReference type="GO" id="GO:0017177">
    <property type="term" value="C:glucosidase II complex"/>
    <property type="evidence" value="ECO:0007669"/>
    <property type="project" value="TreeGrafter"/>
</dbReference>
<reference evidence="9" key="1">
    <citation type="submission" date="2023-08" db="EMBL/GenBank/DDBJ databases">
        <authorList>
            <person name="Audoor S."/>
            <person name="Bilcke G."/>
        </authorList>
    </citation>
    <scope>NUCLEOTIDE SEQUENCE</scope>
</reference>
<keyword evidence="10" id="KW-1185">Reference proteome</keyword>
<dbReference type="Pfam" id="PF12999">
    <property type="entry name" value="PRKCSH-like"/>
    <property type="match status" value="1"/>
</dbReference>
<dbReference type="Gene3D" id="2.70.130.10">
    <property type="entry name" value="Mannose-6-phosphate receptor binding domain"/>
    <property type="match status" value="1"/>
</dbReference>
<feature type="compositionally biased region" description="Acidic residues" evidence="6">
    <location>
        <begin position="312"/>
        <end position="336"/>
    </location>
</feature>
<protein>
    <recommendedName>
        <fullName evidence="1">Glucosidase 2 subunit beta</fullName>
    </recommendedName>
</protein>
<dbReference type="PANTHER" id="PTHR12630">
    <property type="entry name" value="N-LINKED OLIGOSACCHARIDE PROCESSING"/>
    <property type="match status" value="1"/>
</dbReference>
<dbReference type="Proteomes" id="UP001295423">
    <property type="component" value="Unassembled WGS sequence"/>
</dbReference>
<dbReference type="AlphaFoldDB" id="A0AAD2G8N0"/>
<evidence type="ECO:0000256" key="4">
    <source>
        <dbReference type="ARBA" id="ARBA00023157"/>
    </source>
</evidence>
<dbReference type="InterPro" id="IPR009011">
    <property type="entry name" value="Man6P_isomerase_rcpt-bd_dom_sf"/>
</dbReference>
<evidence type="ECO:0000256" key="3">
    <source>
        <dbReference type="ARBA" id="ARBA00022824"/>
    </source>
</evidence>
<evidence type="ECO:0000256" key="5">
    <source>
        <dbReference type="SAM" id="Coils"/>
    </source>
</evidence>
<keyword evidence="2 7" id="KW-0732">Signal</keyword>
<evidence type="ECO:0000256" key="6">
    <source>
        <dbReference type="SAM" id="MobiDB-lite"/>
    </source>
</evidence>
<keyword evidence="3" id="KW-0256">Endoplasmic reticulum</keyword>
<feature type="signal peptide" evidence="7">
    <location>
        <begin position="1"/>
        <end position="18"/>
    </location>
</feature>
<dbReference type="EMBL" id="CAKOGP040002214">
    <property type="protein sequence ID" value="CAJ1965675.1"/>
    <property type="molecule type" value="Genomic_DNA"/>
</dbReference>
<feature type="chain" id="PRO_5041968072" description="Glucosidase 2 subunit beta" evidence="7">
    <location>
        <begin position="19"/>
        <end position="782"/>
    </location>
</feature>
<evidence type="ECO:0000313" key="10">
    <source>
        <dbReference type="Proteomes" id="UP001295423"/>
    </source>
</evidence>
<accession>A0AAD2G8N0</accession>
<dbReference type="Pfam" id="PF13015">
    <property type="entry name" value="PRKCSH_1"/>
    <property type="match status" value="1"/>
</dbReference>
<dbReference type="InterPro" id="IPR028146">
    <property type="entry name" value="PRKCSH_N"/>
</dbReference>
<proteinExistence type="predicted"/>
<feature type="coiled-coil region" evidence="5">
    <location>
        <begin position="159"/>
        <end position="207"/>
    </location>
</feature>
<dbReference type="InterPro" id="IPR036607">
    <property type="entry name" value="PRKCSH"/>
</dbReference>
<feature type="compositionally biased region" description="Basic and acidic residues" evidence="6">
    <location>
        <begin position="409"/>
        <end position="424"/>
    </location>
</feature>
<name>A0AAD2G8N0_9STRA</name>
<gene>
    <name evidence="9" type="ORF">CYCCA115_LOCUS21268</name>
</gene>
<comment type="caution">
    <text evidence="9">The sequence shown here is derived from an EMBL/GenBank/DDBJ whole genome shotgun (WGS) entry which is preliminary data.</text>
</comment>
<dbReference type="PANTHER" id="PTHR12630:SF1">
    <property type="entry name" value="GLUCOSIDASE 2 SUBUNIT BETA"/>
    <property type="match status" value="1"/>
</dbReference>
<dbReference type="GO" id="GO:0006491">
    <property type="term" value="P:N-glycan processing"/>
    <property type="evidence" value="ECO:0007669"/>
    <property type="project" value="TreeGrafter"/>
</dbReference>